<dbReference type="EMBL" id="CAJNJA010067952">
    <property type="protein sequence ID" value="CAE7893472.1"/>
    <property type="molecule type" value="Genomic_DNA"/>
</dbReference>
<dbReference type="AlphaFoldDB" id="A0A813B6C2"/>
<dbReference type="Proteomes" id="UP000601435">
    <property type="component" value="Unassembled WGS sequence"/>
</dbReference>
<dbReference type="OrthoDB" id="10372706at2759"/>
<protein>
    <submittedName>
        <fullName evidence="2">Uncharacterized protein</fullName>
    </submittedName>
</protein>
<feature type="region of interest" description="Disordered" evidence="1">
    <location>
        <begin position="1"/>
        <end position="64"/>
    </location>
</feature>
<feature type="compositionally biased region" description="Acidic residues" evidence="1">
    <location>
        <begin position="26"/>
        <end position="43"/>
    </location>
</feature>
<sequence length="116" mass="13426">MLSGRSCSRDLHRWNPNPVRSSVPELEQEEVLVDEEEAEEAEQDDRPDTWPDYYNDEEGEEGHQEVIENDAVLEIMKDYEIPEDVQQSFFQLRNDALADAPWSHNAKYGLAETKCG</sequence>
<comment type="caution">
    <text evidence="2">The sequence shown here is derived from an EMBL/GenBank/DDBJ whole genome shotgun (WGS) entry which is preliminary data.</text>
</comment>
<name>A0A813B6C2_9DINO</name>
<reference evidence="2" key="1">
    <citation type="submission" date="2021-02" db="EMBL/GenBank/DDBJ databases">
        <authorList>
            <person name="Dougan E. K."/>
            <person name="Rhodes N."/>
            <person name="Thang M."/>
            <person name="Chan C."/>
        </authorList>
    </citation>
    <scope>NUCLEOTIDE SEQUENCE</scope>
</reference>
<organism evidence="2 3">
    <name type="scientific">Symbiodinium necroappetens</name>
    <dbReference type="NCBI Taxonomy" id="1628268"/>
    <lineage>
        <taxon>Eukaryota</taxon>
        <taxon>Sar</taxon>
        <taxon>Alveolata</taxon>
        <taxon>Dinophyceae</taxon>
        <taxon>Suessiales</taxon>
        <taxon>Symbiodiniaceae</taxon>
        <taxon>Symbiodinium</taxon>
    </lineage>
</organism>
<proteinExistence type="predicted"/>
<gene>
    <name evidence="2" type="ORF">SNEC2469_LOCUS29813</name>
</gene>
<evidence type="ECO:0000313" key="3">
    <source>
        <dbReference type="Proteomes" id="UP000601435"/>
    </source>
</evidence>
<evidence type="ECO:0000313" key="2">
    <source>
        <dbReference type="EMBL" id="CAE7893472.1"/>
    </source>
</evidence>
<evidence type="ECO:0000256" key="1">
    <source>
        <dbReference type="SAM" id="MobiDB-lite"/>
    </source>
</evidence>
<accession>A0A813B6C2</accession>
<keyword evidence="3" id="KW-1185">Reference proteome</keyword>
<feature type="non-terminal residue" evidence="2">
    <location>
        <position position="1"/>
    </location>
</feature>